<evidence type="ECO:0000313" key="2">
    <source>
        <dbReference type="Proteomes" id="UP000828390"/>
    </source>
</evidence>
<comment type="caution">
    <text evidence="1">The sequence shown here is derived from an EMBL/GenBank/DDBJ whole genome shotgun (WGS) entry which is preliminary data.</text>
</comment>
<reference evidence="1" key="2">
    <citation type="submission" date="2020-11" db="EMBL/GenBank/DDBJ databases">
        <authorList>
            <person name="McCartney M.A."/>
            <person name="Auch B."/>
            <person name="Kono T."/>
            <person name="Mallez S."/>
            <person name="Becker A."/>
            <person name="Gohl D.M."/>
            <person name="Silverstein K.A.T."/>
            <person name="Koren S."/>
            <person name="Bechman K.B."/>
            <person name="Herman A."/>
            <person name="Abrahante J.E."/>
            <person name="Garbe J."/>
        </authorList>
    </citation>
    <scope>NUCLEOTIDE SEQUENCE</scope>
    <source>
        <strain evidence="1">Duluth1</strain>
        <tissue evidence="1">Whole animal</tissue>
    </source>
</reference>
<dbReference type="AlphaFoldDB" id="A0A9D4ME69"/>
<dbReference type="InterPro" id="IPR010994">
    <property type="entry name" value="RuvA_2-like"/>
</dbReference>
<evidence type="ECO:0008006" key="3">
    <source>
        <dbReference type="Google" id="ProtNLM"/>
    </source>
</evidence>
<organism evidence="1 2">
    <name type="scientific">Dreissena polymorpha</name>
    <name type="common">Zebra mussel</name>
    <name type="synonym">Mytilus polymorpha</name>
    <dbReference type="NCBI Taxonomy" id="45954"/>
    <lineage>
        <taxon>Eukaryota</taxon>
        <taxon>Metazoa</taxon>
        <taxon>Spiralia</taxon>
        <taxon>Lophotrochozoa</taxon>
        <taxon>Mollusca</taxon>
        <taxon>Bivalvia</taxon>
        <taxon>Autobranchia</taxon>
        <taxon>Heteroconchia</taxon>
        <taxon>Euheterodonta</taxon>
        <taxon>Imparidentia</taxon>
        <taxon>Neoheterodontei</taxon>
        <taxon>Myida</taxon>
        <taxon>Dreissenoidea</taxon>
        <taxon>Dreissenidae</taxon>
        <taxon>Dreissena</taxon>
    </lineage>
</organism>
<keyword evidence="2" id="KW-1185">Reference proteome</keyword>
<gene>
    <name evidence="1" type="ORF">DPMN_037779</name>
</gene>
<sequence>MSCVGQQLIRVNFYPPQALKAVSGVGPKFALEIVQVRESAGNFDPETLHILIRRPFTDREKEFLDFLTSKGLFSRP</sequence>
<accession>A0A9D4ME69</accession>
<proteinExistence type="predicted"/>
<dbReference type="Proteomes" id="UP000828390">
    <property type="component" value="Unassembled WGS sequence"/>
</dbReference>
<reference evidence="1" key="1">
    <citation type="journal article" date="2019" name="bioRxiv">
        <title>The Genome of the Zebra Mussel, Dreissena polymorpha: A Resource for Invasive Species Research.</title>
        <authorList>
            <person name="McCartney M.A."/>
            <person name="Auch B."/>
            <person name="Kono T."/>
            <person name="Mallez S."/>
            <person name="Zhang Y."/>
            <person name="Obille A."/>
            <person name="Becker A."/>
            <person name="Abrahante J.E."/>
            <person name="Garbe J."/>
            <person name="Badalamenti J.P."/>
            <person name="Herman A."/>
            <person name="Mangelson H."/>
            <person name="Liachko I."/>
            <person name="Sullivan S."/>
            <person name="Sone E.D."/>
            <person name="Koren S."/>
            <person name="Silverstein K.A.T."/>
            <person name="Beckman K.B."/>
            <person name="Gohl D.M."/>
        </authorList>
    </citation>
    <scope>NUCLEOTIDE SEQUENCE</scope>
    <source>
        <strain evidence="1">Duluth1</strain>
        <tissue evidence="1">Whole animal</tissue>
    </source>
</reference>
<protein>
    <recommendedName>
        <fullName evidence="3">Helix-hairpin-helix domain-containing protein</fullName>
    </recommendedName>
</protein>
<dbReference type="EMBL" id="JAIWYP010000002">
    <property type="protein sequence ID" value="KAH3874534.1"/>
    <property type="molecule type" value="Genomic_DNA"/>
</dbReference>
<dbReference type="SUPFAM" id="SSF47781">
    <property type="entry name" value="RuvA domain 2-like"/>
    <property type="match status" value="1"/>
</dbReference>
<evidence type="ECO:0000313" key="1">
    <source>
        <dbReference type="EMBL" id="KAH3874534.1"/>
    </source>
</evidence>
<name>A0A9D4ME69_DREPO</name>